<gene>
    <name evidence="3" type="ORF">SAMN02745205_00905</name>
</gene>
<feature type="region of interest" description="Disordered" evidence="1">
    <location>
        <begin position="673"/>
        <end position="693"/>
    </location>
</feature>
<dbReference type="PROSITE" id="PS00092">
    <property type="entry name" value="N6_MTASE"/>
    <property type="match status" value="1"/>
</dbReference>
<dbReference type="GO" id="GO:0004386">
    <property type="term" value="F:helicase activity"/>
    <property type="evidence" value="ECO:0007669"/>
    <property type="project" value="UniProtKB-KW"/>
</dbReference>
<dbReference type="InterPro" id="IPR014001">
    <property type="entry name" value="Helicase_ATP-bd"/>
</dbReference>
<dbReference type="InterPro" id="IPR027417">
    <property type="entry name" value="P-loop_NTPase"/>
</dbReference>
<sequence length="1327" mass="152293">MATFDSSLKPRLIYVFAISDSQHEGSLKIGETTLGDVGSASTEPNSPALNDAARARIDQYTKTAGISYELLHTELTIYIQRGSICSFNDKEVHKVLERSGVKRKEFKGATEWYACDLETVKRAIAAIKEGKESLKASEVTAADNPIILRPEQKDAVERTLKQFRRGNQMLWNAKMRFGKTLCALRVAREMEAQRTIIITHRPVVDASWFEDFGKTFYDRPEWHYGSHNKGESFASLQRLATQGKRYVYFASMQDMRGSREVGGKFDKNNEIFSTAWDLVIVDEAHEGTQTELGKAVLELLIGKETKTLRLSGTPFNLLDDHKEGEVFTWDYVMEQQAKIDWEINHLGDTNPYASLPAIHIYTYDLGRLMSEYSDEEKAFNFREFFRTKEDGSFVHEGDIDRFLALLTTDAEDSLYPYSNEAFRQIFRHTLWILPGVKAAKALSRKLSEHPVFGLFRVVNVAGDGDDEEESRDALELVNKAIGKDPDETYTITLSCGRLTTGVSVKPWTGVFMMAGAYCTSAAGYMQTIFRVQTPYTHNGRMKTDCYAFDFAPDRTLRVLAEAAKVSHKAGKQSEGDRKILGDFLNFCPIIAIEGSQMKQYKVETMLAQLKRAQIEKVVQDGFENGALYNDELLKLTEVDLKEFDALKGIIGKTKAMPKVGDIDINRQGLTNEQYEEKERLEKKKKKDLTPEEQHRLEELKAKGDQRREAISILRGISIRMPLMLYGAEMKDEDKELTIDNFANLVDEQSWQEFMPRGVTKQVFRKFKRYYDPDIFREAGKRIREMARMADKFTIEERIARLASIFATFRNPDKETVLTPWRVVNMHLGDSLGGYCFMNEDFTTPLDLPRYIEHKGVTAEVFRPRSVILEINSKSGLYPLYAAYNIYRTRIEEARERYGEVNRATALMLWDRTLEENIFVVCKTPMARYITMRTLRGFRDVAVHAEYYPDLIENITSQPDSVVNMLRSGKRFWKINNDENMKIDAIIGNPPYQVMDGGAGANDAAAPIYHRFADIAFSIGKFVSLIIPSKWMVGGRTELRTFLEAMKSDSRLSYIKDYRNDRFIFPTAHNDGGICYFRWDQNKKAKGIEYTYVTMEGQEVQDIVHLQNDFCDFVVRDVRVLPILKKVCRQDVVRFSTILSKTRPFGLRKDLFNTPDKYPNLQLSFEPFEGSIKVFGVKGKKGGAKRLVGYIKPTDISDKYNALKSHKLFFTTTYSSDAVIPPEHIKSYPNEICTETFLLIGPFDKEEYMNNCSTYIYTNFFRFLLFLGHGTMQVNQNVFSLIPLQDFTEEADIDWTQSVTAIDRQLYRKYSLDEGEIAFIEEKIRAME</sequence>
<feature type="compositionally biased region" description="Basic and acidic residues" evidence="1">
    <location>
        <begin position="674"/>
        <end position="693"/>
    </location>
</feature>
<dbReference type="InterPro" id="IPR050742">
    <property type="entry name" value="Helicase_Restrict-Modif_Enz"/>
</dbReference>
<dbReference type="PANTHER" id="PTHR47396">
    <property type="entry name" value="TYPE I RESTRICTION ENZYME ECOKI R PROTEIN"/>
    <property type="match status" value="1"/>
</dbReference>
<evidence type="ECO:0000313" key="3">
    <source>
        <dbReference type="EMBL" id="SJZ47191.1"/>
    </source>
</evidence>
<dbReference type="GO" id="GO:0005829">
    <property type="term" value="C:cytosol"/>
    <property type="evidence" value="ECO:0007669"/>
    <property type="project" value="TreeGrafter"/>
</dbReference>
<dbReference type="Gene3D" id="3.40.50.300">
    <property type="entry name" value="P-loop containing nucleotide triphosphate hydrolases"/>
    <property type="match status" value="1"/>
</dbReference>
<feature type="domain" description="Helicase ATP-binding" evidence="2">
    <location>
        <begin position="160"/>
        <end position="332"/>
    </location>
</feature>
<dbReference type="SMART" id="SM00487">
    <property type="entry name" value="DEXDc"/>
    <property type="match status" value="1"/>
</dbReference>
<dbReference type="Proteomes" id="UP000189956">
    <property type="component" value="Unassembled WGS sequence"/>
</dbReference>
<keyword evidence="3" id="KW-0378">Hydrolase</keyword>
<dbReference type="RefSeq" id="WP_078735674.1">
    <property type="nucleotide sequence ID" value="NZ_FUWL01000006.1"/>
</dbReference>
<organism evidence="3 4">
    <name type="scientific">Porphyromonas cangingivalis</name>
    <dbReference type="NCBI Taxonomy" id="36874"/>
    <lineage>
        <taxon>Bacteria</taxon>
        <taxon>Pseudomonadati</taxon>
        <taxon>Bacteroidota</taxon>
        <taxon>Bacteroidia</taxon>
        <taxon>Bacteroidales</taxon>
        <taxon>Porphyromonadaceae</taxon>
        <taxon>Porphyromonas</taxon>
    </lineage>
</organism>
<dbReference type="PROSITE" id="PS51192">
    <property type="entry name" value="HELICASE_ATP_BIND_1"/>
    <property type="match status" value="1"/>
</dbReference>
<dbReference type="GO" id="GO:0006304">
    <property type="term" value="P:DNA modification"/>
    <property type="evidence" value="ECO:0007669"/>
    <property type="project" value="InterPro"/>
</dbReference>
<evidence type="ECO:0000256" key="1">
    <source>
        <dbReference type="SAM" id="MobiDB-lite"/>
    </source>
</evidence>
<dbReference type="InterPro" id="IPR006935">
    <property type="entry name" value="Helicase/UvrB_N"/>
</dbReference>
<dbReference type="EMBL" id="FUWL01000006">
    <property type="protein sequence ID" value="SJZ47191.1"/>
    <property type="molecule type" value="Genomic_DNA"/>
</dbReference>
<keyword evidence="3" id="KW-0547">Nucleotide-binding</keyword>
<name>A0A1T4KXS2_PORCN</name>
<evidence type="ECO:0000259" key="2">
    <source>
        <dbReference type="PROSITE" id="PS51192"/>
    </source>
</evidence>
<evidence type="ECO:0000313" key="4">
    <source>
        <dbReference type="Proteomes" id="UP000189956"/>
    </source>
</evidence>
<dbReference type="Pfam" id="PF04851">
    <property type="entry name" value="ResIII"/>
    <property type="match status" value="1"/>
</dbReference>
<dbReference type="InterPro" id="IPR002052">
    <property type="entry name" value="DNA_methylase_N6_adenine_CS"/>
</dbReference>
<reference evidence="3 4" key="1">
    <citation type="submission" date="2017-02" db="EMBL/GenBank/DDBJ databases">
        <authorList>
            <person name="Peterson S.W."/>
        </authorList>
    </citation>
    <scope>NUCLEOTIDE SEQUENCE [LARGE SCALE GENOMIC DNA]</scope>
    <source>
        <strain evidence="3 4">ATCC 700135</strain>
    </source>
</reference>
<dbReference type="SUPFAM" id="SSF52540">
    <property type="entry name" value="P-loop containing nucleoside triphosphate hydrolases"/>
    <property type="match status" value="1"/>
</dbReference>
<keyword evidence="3" id="KW-0067">ATP-binding</keyword>
<dbReference type="GO" id="GO:0003677">
    <property type="term" value="F:DNA binding"/>
    <property type="evidence" value="ECO:0007669"/>
    <property type="project" value="InterPro"/>
</dbReference>
<dbReference type="GO" id="GO:0016787">
    <property type="term" value="F:hydrolase activity"/>
    <property type="evidence" value="ECO:0007669"/>
    <property type="project" value="InterPro"/>
</dbReference>
<keyword evidence="3" id="KW-0347">Helicase</keyword>
<dbReference type="InterPro" id="IPR029063">
    <property type="entry name" value="SAM-dependent_MTases_sf"/>
</dbReference>
<accession>A0A1T4KXS2</accession>
<dbReference type="PANTHER" id="PTHR47396:SF1">
    <property type="entry name" value="ATP-DEPENDENT HELICASE IRC3-RELATED"/>
    <property type="match status" value="1"/>
</dbReference>
<dbReference type="SUPFAM" id="SSF53335">
    <property type="entry name" value="S-adenosyl-L-methionine-dependent methyltransferases"/>
    <property type="match status" value="1"/>
</dbReference>
<protein>
    <submittedName>
        <fullName evidence="3">Superfamily II DNA or RNA helicase</fullName>
    </submittedName>
</protein>
<dbReference type="GO" id="GO:0009007">
    <property type="term" value="F:site-specific DNA-methyltransferase (adenine-specific) activity"/>
    <property type="evidence" value="ECO:0007669"/>
    <property type="project" value="UniProtKB-EC"/>
</dbReference>
<dbReference type="InterPro" id="IPR011639">
    <property type="entry name" value="MethylTrfase_TaqI-like_dom"/>
</dbReference>
<dbReference type="GO" id="GO:0032259">
    <property type="term" value="P:methylation"/>
    <property type="evidence" value="ECO:0007669"/>
    <property type="project" value="InterPro"/>
</dbReference>
<proteinExistence type="predicted"/>
<dbReference type="Pfam" id="PF07669">
    <property type="entry name" value="Eco57I"/>
    <property type="match status" value="1"/>
</dbReference>
<dbReference type="GO" id="GO:0005524">
    <property type="term" value="F:ATP binding"/>
    <property type="evidence" value="ECO:0007669"/>
    <property type="project" value="InterPro"/>
</dbReference>